<evidence type="ECO:0000313" key="1">
    <source>
        <dbReference type="Proteomes" id="UP000887579"/>
    </source>
</evidence>
<evidence type="ECO:0000313" key="2">
    <source>
        <dbReference type="WBParaSite" id="ES5_v2.g25641.t1"/>
    </source>
</evidence>
<reference evidence="2" key="1">
    <citation type="submission" date="2022-11" db="UniProtKB">
        <authorList>
            <consortium name="WormBaseParasite"/>
        </authorList>
    </citation>
    <scope>IDENTIFICATION</scope>
</reference>
<dbReference type="WBParaSite" id="ES5_v2.g25641.t1">
    <property type="protein sequence ID" value="ES5_v2.g25641.t1"/>
    <property type="gene ID" value="ES5_v2.g25641"/>
</dbReference>
<organism evidence="1 2">
    <name type="scientific">Panagrolaimus sp. ES5</name>
    <dbReference type="NCBI Taxonomy" id="591445"/>
    <lineage>
        <taxon>Eukaryota</taxon>
        <taxon>Metazoa</taxon>
        <taxon>Ecdysozoa</taxon>
        <taxon>Nematoda</taxon>
        <taxon>Chromadorea</taxon>
        <taxon>Rhabditida</taxon>
        <taxon>Tylenchina</taxon>
        <taxon>Panagrolaimomorpha</taxon>
        <taxon>Panagrolaimoidea</taxon>
        <taxon>Panagrolaimidae</taxon>
        <taxon>Panagrolaimus</taxon>
    </lineage>
</organism>
<accession>A0AC34G7V0</accession>
<protein>
    <submittedName>
        <fullName evidence="2">Uncharacterized protein</fullName>
    </submittedName>
</protein>
<proteinExistence type="predicted"/>
<dbReference type="Proteomes" id="UP000887579">
    <property type="component" value="Unplaced"/>
</dbReference>
<sequence length="69" mass="8153">MPSETTIIINFQMGSPEVAEVCYAQFYKHVKEGKEQMYDNYPEEWKARIKEDLKKEEEYGKQKLVGATF</sequence>
<name>A0AC34G7V0_9BILA</name>